<sequence>SLWRPLVDVVKDAPLAFCDRWSIELDEPVPCNKAMEDYVDESYYLKYRASHKWFWLSNQTRDKVAAFVIWDSKSDAKYLGEIPGN</sequence>
<comment type="similarity">
    <text evidence="2">Belongs to the asaB hydroxylase/desaturase family.</text>
</comment>
<dbReference type="GO" id="GO:0016491">
    <property type="term" value="F:oxidoreductase activity"/>
    <property type="evidence" value="ECO:0007669"/>
    <property type="project" value="UniProtKB-KW"/>
</dbReference>
<dbReference type="PANTHER" id="PTHR34598:SF3">
    <property type="entry name" value="OXIDOREDUCTASE AN1597"/>
    <property type="match status" value="1"/>
</dbReference>
<gene>
    <name evidence="3" type="ORF">CC78DRAFT_453765</name>
</gene>
<keyword evidence="1" id="KW-0560">Oxidoreductase</keyword>
<evidence type="ECO:0000313" key="4">
    <source>
        <dbReference type="Proteomes" id="UP000800093"/>
    </source>
</evidence>
<organism evidence="3 4">
    <name type="scientific">Lojkania enalia</name>
    <dbReference type="NCBI Taxonomy" id="147567"/>
    <lineage>
        <taxon>Eukaryota</taxon>
        <taxon>Fungi</taxon>
        <taxon>Dikarya</taxon>
        <taxon>Ascomycota</taxon>
        <taxon>Pezizomycotina</taxon>
        <taxon>Dothideomycetes</taxon>
        <taxon>Pleosporomycetidae</taxon>
        <taxon>Pleosporales</taxon>
        <taxon>Pleosporales incertae sedis</taxon>
        <taxon>Lojkania</taxon>
    </lineage>
</organism>
<comment type="caution">
    <text evidence="3">The sequence shown here is derived from an EMBL/GenBank/DDBJ whole genome shotgun (WGS) entry which is preliminary data.</text>
</comment>
<name>A0A9P4N9U3_9PLEO</name>
<evidence type="ECO:0000256" key="1">
    <source>
        <dbReference type="ARBA" id="ARBA00023002"/>
    </source>
</evidence>
<protein>
    <submittedName>
        <fullName evidence="3">Uncharacterized protein</fullName>
    </submittedName>
</protein>
<dbReference type="PANTHER" id="PTHR34598">
    <property type="entry name" value="BLL6449 PROTEIN"/>
    <property type="match status" value="1"/>
</dbReference>
<evidence type="ECO:0000313" key="3">
    <source>
        <dbReference type="EMBL" id="KAF2269253.1"/>
    </source>
</evidence>
<keyword evidence="4" id="KW-1185">Reference proteome</keyword>
<dbReference type="AlphaFoldDB" id="A0A9P4N9U3"/>
<dbReference type="Proteomes" id="UP000800093">
    <property type="component" value="Unassembled WGS sequence"/>
</dbReference>
<evidence type="ECO:0000256" key="2">
    <source>
        <dbReference type="ARBA" id="ARBA00023604"/>
    </source>
</evidence>
<feature type="non-terminal residue" evidence="3">
    <location>
        <position position="1"/>
    </location>
</feature>
<accession>A0A9P4N9U3</accession>
<dbReference type="EMBL" id="ML986583">
    <property type="protein sequence ID" value="KAF2269253.1"/>
    <property type="molecule type" value="Genomic_DNA"/>
</dbReference>
<proteinExistence type="inferred from homology"/>
<reference evidence="4" key="1">
    <citation type="journal article" date="2020" name="Stud. Mycol.">
        <title>101 Dothideomycetes genomes: A test case for predicting lifestyles and emergence of pathogens.</title>
        <authorList>
            <person name="Haridas S."/>
            <person name="Albert R."/>
            <person name="Binder M."/>
            <person name="Bloem J."/>
            <person name="LaButti K."/>
            <person name="Salamov A."/>
            <person name="Andreopoulos B."/>
            <person name="Baker S."/>
            <person name="Barry K."/>
            <person name="Bills G."/>
            <person name="Bluhm B."/>
            <person name="Cannon C."/>
            <person name="Castanera R."/>
            <person name="Culley D."/>
            <person name="Daum C."/>
            <person name="Ezra D."/>
            <person name="Gonzalez J."/>
            <person name="Henrissat B."/>
            <person name="Kuo A."/>
            <person name="Liang C."/>
            <person name="Lipzen A."/>
            <person name="Lutzoni F."/>
            <person name="Magnuson J."/>
            <person name="Mondo S."/>
            <person name="Nolan M."/>
            <person name="Ohm R."/>
            <person name="Pangilinan J."/>
            <person name="Park H.-J."/>
            <person name="Ramirez L."/>
            <person name="Alfaro M."/>
            <person name="Sun H."/>
            <person name="Tritt A."/>
            <person name="Yoshinaga Y."/>
            <person name="Zwiers L.-H."/>
            <person name="Turgeon B."/>
            <person name="Goodwin S."/>
            <person name="Spatafora J."/>
            <person name="Crous P."/>
            <person name="Grigoriev I."/>
        </authorList>
    </citation>
    <scope>NUCLEOTIDE SEQUENCE [LARGE SCALE GENOMIC DNA]</scope>
    <source>
        <strain evidence="4">CBS 304.66</strain>
    </source>
</reference>
<dbReference type="OrthoDB" id="412788at2759"/>
<dbReference type="InterPro" id="IPR044053">
    <property type="entry name" value="AsaB-like"/>
</dbReference>